<dbReference type="EMBL" id="JARQZJ010000032">
    <property type="protein sequence ID" value="KAK9874728.1"/>
    <property type="molecule type" value="Genomic_DNA"/>
</dbReference>
<evidence type="ECO:0000256" key="1">
    <source>
        <dbReference type="ARBA" id="ARBA00023002"/>
    </source>
</evidence>
<dbReference type="PANTHER" id="PTHR43157">
    <property type="entry name" value="PHOSPHATIDYLINOSITOL-GLYCAN BIOSYNTHESIS CLASS F PROTEIN-RELATED"/>
    <property type="match status" value="1"/>
</dbReference>
<evidence type="ECO:0000313" key="3">
    <source>
        <dbReference type="EMBL" id="KAK9874728.1"/>
    </source>
</evidence>
<feature type="transmembrane region" description="Helical" evidence="2">
    <location>
        <begin position="12"/>
        <end position="32"/>
    </location>
</feature>
<keyword evidence="2" id="KW-1133">Transmembrane helix</keyword>
<evidence type="ECO:0000313" key="4">
    <source>
        <dbReference type="Proteomes" id="UP001431783"/>
    </source>
</evidence>
<keyword evidence="2" id="KW-0812">Transmembrane</keyword>
<keyword evidence="4" id="KW-1185">Reference proteome</keyword>
<organism evidence="3 4">
    <name type="scientific">Henosepilachna vigintioctopunctata</name>
    <dbReference type="NCBI Taxonomy" id="420089"/>
    <lineage>
        <taxon>Eukaryota</taxon>
        <taxon>Metazoa</taxon>
        <taxon>Ecdysozoa</taxon>
        <taxon>Arthropoda</taxon>
        <taxon>Hexapoda</taxon>
        <taxon>Insecta</taxon>
        <taxon>Pterygota</taxon>
        <taxon>Neoptera</taxon>
        <taxon>Endopterygota</taxon>
        <taxon>Coleoptera</taxon>
        <taxon>Polyphaga</taxon>
        <taxon>Cucujiformia</taxon>
        <taxon>Coccinelloidea</taxon>
        <taxon>Coccinellidae</taxon>
        <taxon>Epilachninae</taxon>
        <taxon>Epilachnini</taxon>
        <taxon>Henosepilachna</taxon>
    </lineage>
</organism>
<evidence type="ECO:0000256" key="2">
    <source>
        <dbReference type="SAM" id="Phobius"/>
    </source>
</evidence>
<dbReference type="Proteomes" id="UP001431783">
    <property type="component" value="Unassembled WGS sequence"/>
</dbReference>
<gene>
    <name evidence="3" type="ORF">WA026_005543</name>
</gene>
<keyword evidence="2" id="KW-0472">Membrane</keyword>
<name>A0AAW1U219_9CUCU</name>
<dbReference type="SUPFAM" id="SSF51735">
    <property type="entry name" value="NAD(P)-binding Rossmann-fold domains"/>
    <property type="match status" value="1"/>
</dbReference>
<dbReference type="GO" id="GO:0016491">
    <property type="term" value="F:oxidoreductase activity"/>
    <property type="evidence" value="ECO:0007669"/>
    <property type="project" value="UniProtKB-KW"/>
</dbReference>
<dbReference type="PANTHER" id="PTHR43157:SF31">
    <property type="entry name" value="PHOSPHATIDYLINOSITOL-GLYCAN BIOSYNTHESIS CLASS F PROTEIN"/>
    <property type="match status" value="1"/>
</dbReference>
<sequence>MSIIPEENKLSTSTLLCILWYFLIFSITHIKWTIGNIFTKKSDSLACLNGKTAIVTGGSSGIGYATATLLASRGCKVIIACRRDPTREIENIKKRTGNRNITFKRLNLCSLNSVRTFAEEIKKEEKKIDILINNAGAIHVNQKISEDSLNALMQTNYFGAFLLTHLLVEAMKTSSSARVVFLSSAFAHQHRLNSEYLNIKEFDNGAFNTYTLYSNSKLCNILAAQEFAKRLKPRGILVNAADPGAAKTAIVPQIKVIEGDKYWKILLRFLASLVAKVKTIFFSFHQNSYYLNRPFSHYTQSMPHLTGQKRLQSPSFCYNSPK</sequence>
<accession>A0AAW1U219</accession>
<dbReference type="Pfam" id="PF00106">
    <property type="entry name" value="adh_short"/>
    <property type="match status" value="1"/>
</dbReference>
<keyword evidence="1" id="KW-0560">Oxidoreductase</keyword>
<dbReference type="InterPro" id="IPR002347">
    <property type="entry name" value="SDR_fam"/>
</dbReference>
<comment type="caution">
    <text evidence="3">The sequence shown here is derived from an EMBL/GenBank/DDBJ whole genome shotgun (WGS) entry which is preliminary data.</text>
</comment>
<dbReference type="InterPro" id="IPR036291">
    <property type="entry name" value="NAD(P)-bd_dom_sf"/>
</dbReference>
<protein>
    <submittedName>
        <fullName evidence="3">Uncharacterized protein</fullName>
    </submittedName>
</protein>
<dbReference type="PRINTS" id="PR00081">
    <property type="entry name" value="GDHRDH"/>
</dbReference>
<proteinExistence type="predicted"/>
<reference evidence="3 4" key="1">
    <citation type="submission" date="2023-03" db="EMBL/GenBank/DDBJ databases">
        <title>Genome insight into feeding habits of ladybird beetles.</title>
        <authorList>
            <person name="Li H.-S."/>
            <person name="Huang Y.-H."/>
            <person name="Pang H."/>
        </authorList>
    </citation>
    <scope>NUCLEOTIDE SEQUENCE [LARGE SCALE GENOMIC DNA]</scope>
    <source>
        <strain evidence="3">SYSU_2023b</strain>
        <tissue evidence="3">Whole body</tissue>
    </source>
</reference>
<dbReference type="AlphaFoldDB" id="A0AAW1U219"/>
<dbReference type="Gene3D" id="3.40.50.720">
    <property type="entry name" value="NAD(P)-binding Rossmann-like Domain"/>
    <property type="match status" value="1"/>
</dbReference>